<evidence type="ECO:0000313" key="2">
    <source>
        <dbReference type="Proteomes" id="UP000054558"/>
    </source>
</evidence>
<dbReference type="Proteomes" id="UP000054558">
    <property type="component" value="Unassembled WGS sequence"/>
</dbReference>
<keyword evidence="2" id="KW-1185">Reference proteome</keyword>
<organism evidence="1 2">
    <name type="scientific">Klebsormidium nitens</name>
    <name type="common">Green alga</name>
    <name type="synonym">Ulothrix nitens</name>
    <dbReference type="NCBI Taxonomy" id="105231"/>
    <lineage>
        <taxon>Eukaryota</taxon>
        <taxon>Viridiplantae</taxon>
        <taxon>Streptophyta</taxon>
        <taxon>Klebsormidiophyceae</taxon>
        <taxon>Klebsormidiales</taxon>
        <taxon>Klebsormidiaceae</taxon>
        <taxon>Klebsormidium</taxon>
    </lineage>
</organism>
<reference evidence="1 2" key="1">
    <citation type="journal article" date="2014" name="Nat. Commun.">
        <title>Klebsormidium flaccidum genome reveals primary factors for plant terrestrial adaptation.</title>
        <authorList>
            <person name="Hori K."/>
            <person name="Maruyama F."/>
            <person name="Fujisawa T."/>
            <person name="Togashi T."/>
            <person name="Yamamoto N."/>
            <person name="Seo M."/>
            <person name="Sato S."/>
            <person name="Yamada T."/>
            <person name="Mori H."/>
            <person name="Tajima N."/>
            <person name="Moriyama T."/>
            <person name="Ikeuchi M."/>
            <person name="Watanabe M."/>
            <person name="Wada H."/>
            <person name="Kobayashi K."/>
            <person name="Saito M."/>
            <person name="Masuda T."/>
            <person name="Sasaki-Sekimoto Y."/>
            <person name="Mashiguchi K."/>
            <person name="Awai K."/>
            <person name="Shimojima M."/>
            <person name="Masuda S."/>
            <person name="Iwai M."/>
            <person name="Nobusawa T."/>
            <person name="Narise T."/>
            <person name="Kondo S."/>
            <person name="Saito H."/>
            <person name="Sato R."/>
            <person name="Murakawa M."/>
            <person name="Ihara Y."/>
            <person name="Oshima-Yamada Y."/>
            <person name="Ohtaka K."/>
            <person name="Satoh M."/>
            <person name="Sonobe K."/>
            <person name="Ishii M."/>
            <person name="Ohtani R."/>
            <person name="Kanamori-Sato M."/>
            <person name="Honoki R."/>
            <person name="Miyazaki D."/>
            <person name="Mochizuki H."/>
            <person name="Umetsu J."/>
            <person name="Higashi K."/>
            <person name="Shibata D."/>
            <person name="Kamiya Y."/>
            <person name="Sato N."/>
            <person name="Nakamura Y."/>
            <person name="Tabata S."/>
            <person name="Ida S."/>
            <person name="Kurokawa K."/>
            <person name="Ohta H."/>
        </authorList>
    </citation>
    <scope>NUCLEOTIDE SEQUENCE [LARGE SCALE GENOMIC DNA]</scope>
    <source>
        <strain evidence="1 2">NIES-2285</strain>
    </source>
</reference>
<name>A0A1Y1I3Y3_KLENI</name>
<dbReference type="AlphaFoldDB" id="A0A1Y1I3Y3"/>
<protein>
    <submittedName>
        <fullName evidence="1">Uncharacterized protein</fullName>
    </submittedName>
</protein>
<evidence type="ECO:0000313" key="1">
    <source>
        <dbReference type="EMBL" id="GAQ83881.1"/>
    </source>
</evidence>
<dbReference type="EMBL" id="DF237115">
    <property type="protein sequence ID" value="GAQ83881.1"/>
    <property type="molecule type" value="Genomic_DNA"/>
</dbReference>
<sequence>MKAELEQEVIFVADFCDHKTLHNLRDPQASAFHAPLGEGRTLKTCGLSRVIAIAFAPERKILGVDLVKRFDPWTVSGKLKRLATRVAEMGLRAEHFQSAVRVLEAGPPSGAEVAPSLEAQDVRALAMEWNESQDLQSFTEEYEEEPRADDSCVELEVRVESLVQEVETHLEIGTATAET</sequence>
<gene>
    <name evidence="1" type="ORF">KFL_001660160</name>
</gene>
<proteinExistence type="predicted"/>
<accession>A0A1Y1I3Y3</accession>